<dbReference type="InterPro" id="IPR024265">
    <property type="entry name" value="DUF3788"/>
</dbReference>
<accession>A0A919Y7N5</accession>
<sequence>MSNAELLIPFLSEYVQKVFRETRVGQGAKWLMLDVQNLNTVVDIMKLLALRVKPLINIEKENEYVQSIPNHLKAKT</sequence>
<reference evidence="1" key="1">
    <citation type="submission" date="2021-03" db="EMBL/GenBank/DDBJ databases">
        <title>Antimicrobial resistance genes in bacteria isolated from Japanese honey, and their potential for conferring macrolide and lincosamide resistance in the American foulbrood pathogen Paenibacillus larvae.</title>
        <authorList>
            <person name="Okamoto M."/>
            <person name="Kumagai M."/>
            <person name="Kanamori H."/>
            <person name="Takamatsu D."/>
        </authorList>
    </citation>
    <scope>NUCLEOTIDE SEQUENCE</scope>
    <source>
        <strain evidence="1">J41TS4</strain>
    </source>
</reference>
<evidence type="ECO:0000313" key="1">
    <source>
        <dbReference type="EMBL" id="GIO43860.1"/>
    </source>
</evidence>
<dbReference type="Proteomes" id="UP000678895">
    <property type="component" value="Unassembled WGS sequence"/>
</dbReference>
<dbReference type="Pfam" id="PF12663">
    <property type="entry name" value="DUF3788"/>
    <property type="match status" value="1"/>
</dbReference>
<dbReference type="EMBL" id="BORS01000013">
    <property type="protein sequence ID" value="GIO43860.1"/>
    <property type="molecule type" value="Genomic_DNA"/>
</dbReference>
<protein>
    <submittedName>
        <fullName evidence="1">Uncharacterized protein</fullName>
    </submittedName>
</protein>
<comment type="caution">
    <text evidence="1">The sequence shown here is derived from an EMBL/GenBank/DDBJ whole genome shotgun (WGS) entry which is preliminary data.</text>
</comment>
<proteinExistence type="predicted"/>
<dbReference type="AlphaFoldDB" id="A0A919Y7N5"/>
<keyword evidence="2" id="KW-1185">Reference proteome</keyword>
<name>A0A919Y7N5_9BACL</name>
<organism evidence="1 2">
    <name type="scientific">Paenibacillus apis</name>
    <dbReference type="NCBI Taxonomy" id="1792174"/>
    <lineage>
        <taxon>Bacteria</taxon>
        <taxon>Bacillati</taxon>
        <taxon>Bacillota</taxon>
        <taxon>Bacilli</taxon>
        <taxon>Bacillales</taxon>
        <taxon>Paenibacillaceae</taxon>
        <taxon>Paenibacillus</taxon>
    </lineage>
</organism>
<evidence type="ECO:0000313" key="2">
    <source>
        <dbReference type="Proteomes" id="UP000678895"/>
    </source>
</evidence>
<gene>
    <name evidence="1" type="ORF">J41TS4_36180</name>
</gene>